<dbReference type="PROSITE" id="PS50109">
    <property type="entry name" value="HIS_KIN"/>
    <property type="match status" value="1"/>
</dbReference>
<keyword evidence="5" id="KW-0418">Kinase</keyword>
<dbReference type="PANTHER" id="PTHR45569:SF1">
    <property type="entry name" value="SENSOR PROTEIN KDPD"/>
    <property type="match status" value="1"/>
</dbReference>
<dbReference type="Pfam" id="PF13185">
    <property type="entry name" value="GAF_2"/>
    <property type="match status" value="3"/>
</dbReference>
<reference evidence="9" key="1">
    <citation type="submission" date="2017-06" db="EMBL/GenBank/DDBJ databases">
        <authorList>
            <person name="Cremers G."/>
        </authorList>
    </citation>
    <scope>NUCLEOTIDE SEQUENCE [LARGE SCALE GENOMIC DNA]</scope>
</reference>
<dbReference type="SUPFAM" id="SSF47384">
    <property type="entry name" value="Homodimeric domain of signal transducing histidine kinase"/>
    <property type="match status" value="1"/>
</dbReference>
<dbReference type="AlphaFoldDB" id="A0A284VRX9"/>
<evidence type="ECO:0000259" key="7">
    <source>
        <dbReference type="PROSITE" id="PS50109"/>
    </source>
</evidence>
<evidence type="ECO:0000313" key="8">
    <source>
        <dbReference type="EMBL" id="SNQ62045.1"/>
    </source>
</evidence>
<evidence type="ECO:0000256" key="4">
    <source>
        <dbReference type="ARBA" id="ARBA00022679"/>
    </source>
</evidence>
<dbReference type="Pfam" id="PF08673">
    <property type="entry name" value="RsbU_N"/>
    <property type="match status" value="1"/>
</dbReference>
<sequence length="727" mass="81295">MDLEELKSTYPGLLRKYLFEGKEEEALYRAYKLGKECFEAKIGIEDIMNLHTRALEEILKSAPPSGVHDIVLRSSNLLIEFSIRFGLVCQNYFEMLQQADERIRNAFYKAGEALNAGLDIQRMLPVILDIVKNLIDADGCGIMLLEEDRTIIKASEGLDTENEFIKKFLLKVTTDGKMDLVYDLKEKKYPVHLKDGREIRSVIALPLGLKGKIRGALGIYFTYPHHYEEKEINLLVSFAYQAVSAIDNAYLFKELSRHDRTIKALYEIDRVISKSLDLEEILESALTKVLEVTETDIGGVYLLEENGETLSLKVHRGISPELTAVFSTIKVGQGMSGMAVKSGKPVTLDFTKYPGPEMLALLIKEGIVSGVSVPLIAKEKVSGVIALASKRYRSFSRDDLDLLASIGSQIGVAIENSRLFRELELHDKMLDTLYTIENVVSRSLNLEEIFNVALSKVLEVTDAQAGTLYSLDGDILRLEAFKGLSPEFKEKAMIRKMGEGVPGIAAQSKKAIAMDVSQFPSSLLLPYVMEEGLVSFIGTPLMSKGKVVGALSLGTKKKRAFTQDDLDLLFSIGNVIGIAVENARLYRESVENLQKLQKAYDELQILNQMKDEFISNVSHELKTPLVSIKGYAELLHDEKIGSLLEIQKKSLEAVLRNADRLIQLIDSILFISKLQAGKVEFHFEPVDLDEIIRACVSDFKSMLDKKHISFEKAVPEISRVVGREINI</sequence>
<dbReference type="Proteomes" id="UP000218615">
    <property type="component" value="Unassembled WGS sequence"/>
</dbReference>
<accession>A0A284VRX9</accession>
<dbReference type="SUPFAM" id="SSF101215">
    <property type="entry name" value="KaiA/RbsU domain"/>
    <property type="match status" value="1"/>
</dbReference>
<dbReference type="InterPro" id="IPR005467">
    <property type="entry name" value="His_kinase_dom"/>
</dbReference>
<keyword evidence="3" id="KW-0597">Phosphoprotein</keyword>
<dbReference type="OrthoDB" id="342253at2157"/>
<dbReference type="EC" id="2.7.13.3" evidence="2"/>
<evidence type="ECO:0000256" key="5">
    <source>
        <dbReference type="ARBA" id="ARBA00022777"/>
    </source>
</evidence>
<evidence type="ECO:0000256" key="3">
    <source>
        <dbReference type="ARBA" id="ARBA00022553"/>
    </source>
</evidence>
<dbReference type="SMART" id="SM00388">
    <property type="entry name" value="HisKA"/>
    <property type="match status" value="1"/>
</dbReference>
<dbReference type="InterPro" id="IPR052023">
    <property type="entry name" value="Histidine_kinase_KdpD"/>
</dbReference>
<proteinExistence type="predicted"/>
<name>A0A284VRX9_9EURY</name>
<evidence type="ECO:0000313" key="9">
    <source>
        <dbReference type="Proteomes" id="UP000218615"/>
    </source>
</evidence>
<evidence type="ECO:0000256" key="2">
    <source>
        <dbReference type="ARBA" id="ARBA00012438"/>
    </source>
</evidence>
<comment type="catalytic activity">
    <reaction evidence="1">
        <text>ATP + protein L-histidine = ADP + protein N-phospho-L-histidine.</text>
        <dbReference type="EC" id="2.7.13.3"/>
    </reaction>
</comment>
<dbReference type="InterPro" id="IPR003018">
    <property type="entry name" value="GAF"/>
</dbReference>
<dbReference type="PANTHER" id="PTHR45569">
    <property type="entry name" value="SENSOR PROTEIN KDPD"/>
    <property type="match status" value="1"/>
</dbReference>
<keyword evidence="9" id="KW-1185">Reference proteome</keyword>
<gene>
    <name evidence="8" type="ORF">MNV_560091</name>
</gene>
<dbReference type="Gene3D" id="1.10.1240.30">
    <property type="entry name" value="KaiA/RbsU domain"/>
    <property type="match status" value="1"/>
</dbReference>
<dbReference type="InterPro" id="IPR036097">
    <property type="entry name" value="HisK_dim/P_sf"/>
</dbReference>
<dbReference type="GO" id="GO:0000155">
    <property type="term" value="F:phosphorelay sensor kinase activity"/>
    <property type="evidence" value="ECO:0007669"/>
    <property type="project" value="InterPro"/>
</dbReference>
<dbReference type="InterPro" id="IPR029016">
    <property type="entry name" value="GAF-like_dom_sf"/>
</dbReference>
<dbReference type="EMBL" id="FZMP01000203">
    <property type="protein sequence ID" value="SNQ62045.1"/>
    <property type="molecule type" value="Genomic_DNA"/>
</dbReference>
<dbReference type="Gene3D" id="3.30.450.40">
    <property type="match status" value="3"/>
</dbReference>
<dbReference type="InterPro" id="IPR003661">
    <property type="entry name" value="HisK_dim/P_dom"/>
</dbReference>
<evidence type="ECO:0000256" key="6">
    <source>
        <dbReference type="ARBA" id="ARBA00023012"/>
    </source>
</evidence>
<dbReference type="FunFam" id="1.10.287.130:FF:000001">
    <property type="entry name" value="Two-component sensor histidine kinase"/>
    <property type="match status" value="1"/>
</dbReference>
<dbReference type="SMART" id="SM00065">
    <property type="entry name" value="GAF"/>
    <property type="match status" value="3"/>
</dbReference>
<keyword evidence="4" id="KW-0808">Transferase</keyword>
<dbReference type="Pfam" id="PF00512">
    <property type="entry name" value="HisKA"/>
    <property type="match status" value="1"/>
</dbReference>
<dbReference type="CDD" id="cd00082">
    <property type="entry name" value="HisKA"/>
    <property type="match status" value="1"/>
</dbReference>
<dbReference type="InterPro" id="IPR014787">
    <property type="entry name" value="PSer_Pase_RsbU_N"/>
</dbReference>
<dbReference type="RefSeq" id="WP_096206659.1">
    <property type="nucleotide sequence ID" value="NZ_FZMP01000203.1"/>
</dbReference>
<dbReference type="SUPFAM" id="SSF55781">
    <property type="entry name" value="GAF domain-like"/>
    <property type="match status" value="3"/>
</dbReference>
<dbReference type="GO" id="GO:0005886">
    <property type="term" value="C:plasma membrane"/>
    <property type="evidence" value="ECO:0007669"/>
    <property type="project" value="TreeGrafter"/>
</dbReference>
<protein>
    <recommendedName>
        <fullName evidence="2">histidine kinase</fullName>
        <ecNumber evidence="2">2.7.13.3</ecNumber>
    </recommendedName>
</protein>
<organism evidence="8 9">
    <name type="scientific">Candidatus Methanoperedens nitratireducens</name>
    <dbReference type="NCBI Taxonomy" id="1392998"/>
    <lineage>
        <taxon>Archaea</taxon>
        <taxon>Methanobacteriati</taxon>
        <taxon>Methanobacteriota</taxon>
        <taxon>Stenosarchaea group</taxon>
        <taxon>Methanomicrobia</taxon>
        <taxon>Methanosarcinales</taxon>
        <taxon>ANME-2 cluster</taxon>
        <taxon>Candidatus Methanoperedentaceae</taxon>
        <taxon>Candidatus Methanoperedens</taxon>
    </lineage>
</organism>
<evidence type="ECO:0000256" key="1">
    <source>
        <dbReference type="ARBA" id="ARBA00000085"/>
    </source>
</evidence>
<dbReference type="Gene3D" id="1.10.287.130">
    <property type="match status" value="1"/>
</dbReference>
<feature type="domain" description="Histidine kinase" evidence="7">
    <location>
        <begin position="616"/>
        <end position="727"/>
    </location>
</feature>
<dbReference type="InterPro" id="IPR017944">
    <property type="entry name" value="KaiA/RbsU_helical_domain_sf"/>
</dbReference>
<keyword evidence="6" id="KW-0902">Two-component regulatory system</keyword>